<proteinExistence type="predicted"/>
<evidence type="ECO:0000313" key="3">
    <source>
        <dbReference type="Proteomes" id="UP000294692"/>
    </source>
</evidence>
<dbReference type="EMBL" id="SMBX01000003">
    <property type="protein sequence ID" value="TCV00666.1"/>
    <property type="molecule type" value="Genomic_DNA"/>
</dbReference>
<dbReference type="AlphaFoldDB" id="A0A4R3V6M9"/>
<gene>
    <name evidence="2" type="ORF">EV686_103247</name>
</gene>
<evidence type="ECO:0000259" key="1">
    <source>
        <dbReference type="Pfam" id="PF03358"/>
    </source>
</evidence>
<dbReference type="Pfam" id="PF03358">
    <property type="entry name" value="FMN_red"/>
    <property type="match status" value="1"/>
</dbReference>
<name>A0A4R3V6M9_9BURK</name>
<sequence length="185" mass="20026">MVISTFPEDSTDTATDNQRGATLLIVWHSRTGAARQMAEAARQGAMDIFEELEVGPQTRCILSQAAETTPDQMLQASAYLFCCPENLASMSGAMKEFFDTCYYPVLDRIAGLPYALMVSAGTDGAGAVRQMQRICTGWRLREVAEPLLIRSGAQTPEAILAPKRVQETDLDACRTMGATLAALIA</sequence>
<comment type="caution">
    <text evidence="2">The sequence shown here is derived from an EMBL/GenBank/DDBJ whole genome shotgun (WGS) entry which is preliminary data.</text>
</comment>
<dbReference type="GO" id="GO:0016491">
    <property type="term" value="F:oxidoreductase activity"/>
    <property type="evidence" value="ECO:0007669"/>
    <property type="project" value="InterPro"/>
</dbReference>
<dbReference type="SUPFAM" id="SSF52218">
    <property type="entry name" value="Flavoproteins"/>
    <property type="match status" value="1"/>
</dbReference>
<dbReference type="Gene3D" id="3.40.50.360">
    <property type="match status" value="1"/>
</dbReference>
<dbReference type="OrthoDB" id="5736081at2"/>
<evidence type="ECO:0000313" key="2">
    <source>
        <dbReference type="EMBL" id="TCV00666.1"/>
    </source>
</evidence>
<reference evidence="2 3" key="1">
    <citation type="submission" date="2019-03" db="EMBL/GenBank/DDBJ databases">
        <title>Genomic Encyclopedia of Type Strains, Phase IV (KMG-IV): sequencing the most valuable type-strain genomes for metagenomic binning, comparative biology and taxonomic classification.</title>
        <authorList>
            <person name="Goeker M."/>
        </authorList>
    </citation>
    <scope>NUCLEOTIDE SEQUENCE [LARGE SCALE GENOMIC DNA]</scope>
    <source>
        <strain evidence="2 3">DSM 100048</strain>
    </source>
</reference>
<organism evidence="2 3">
    <name type="scientific">Paracandidimonas soli</name>
    <dbReference type="NCBI Taxonomy" id="1917182"/>
    <lineage>
        <taxon>Bacteria</taxon>
        <taxon>Pseudomonadati</taxon>
        <taxon>Pseudomonadota</taxon>
        <taxon>Betaproteobacteria</taxon>
        <taxon>Burkholderiales</taxon>
        <taxon>Alcaligenaceae</taxon>
        <taxon>Paracandidimonas</taxon>
    </lineage>
</organism>
<protein>
    <submittedName>
        <fullName evidence="2">NADPH-dependent FMN reductase</fullName>
    </submittedName>
</protein>
<feature type="domain" description="NADPH-dependent FMN reductase-like" evidence="1">
    <location>
        <begin position="60"/>
        <end position="139"/>
    </location>
</feature>
<dbReference type="Proteomes" id="UP000294692">
    <property type="component" value="Unassembled WGS sequence"/>
</dbReference>
<dbReference type="InterPro" id="IPR005025">
    <property type="entry name" value="FMN_Rdtase-like_dom"/>
</dbReference>
<keyword evidence="3" id="KW-1185">Reference proteome</keyword>
<accession>A0A4R3V6M9</accession>
<dbReference type="InterPro" id="IPR029039">
    <property type="entry name" value="Flavoprotein-like_sf"/>
</dbReference>